<accession>A0ABT0SVY3</accession>
<evidence type="ECO:0000313" key="1">
    <source>
        <dbReference type="EMBL" id="MCL7931768.1"/>
    </source>
</evidence>
<dbReference type="Proteomes" id="UP001165308">
    <property type="component" value="Unassembled WGS sequence"/>
</dbReference>
<sequence>MHASLAITAEGLPLGLIAAKFWTRNKFKGTEALKRKVNPTRIPIEQKESMRWLDNLQRSTELASSPARCVHIGDRESDIFELF</sequence>
<evidence type="ECO:0000313" key="2">
    <source>
        <dbReference type="Proteomes" id="UP001165308"/>
    </source>
</evidence>
<gene>
    <name evidence="1" type="ORF">M8006_17620</name>
</gene>
<dbReference type="SUPFAM" id="SSF53098">
    <property type="entry name" value="Ribonuclease H-like"/>
    <property type="match status" value="1"/>
</dbReference>
<dbReference type="PANTHER" id="PTHR37319:SF1">
    <property type="entry name" value="TRANSPOSASE TN5 DIMERISATION DOMAIN-CONTAINING PROTEIN"/>
    <property type="match status" value="1"/>
</dbReference>
<keyword evidence="2" id="KW-1185">Reference proteome</keyword>
<organism evidence="1 2">
    <name type="scientific">Halomonas llamarensis</name>
    <dbReference type="NCBI Taxonomy" id="2945104"/>
    <lineage>
        <taxon>Bacteria</taxon>
        <taxon>Pseudomonadati</taxon>
        <taxon>Pseudomonadota</taxon>
        <taxon>Gammaproteobacteria</taxon>
        <taxon>Oceanospirillales</taxon>
        <taxon>Halomonadaceae</taxon>
        <taxon>Halomonas</taxon>
    </lineage>
</organism>
<reference evidence="1" key="1">
    <citation type="submission" date="2022-05" db="EMBL/GenBank/DDBJ databases">
        <title>Halomonas geminus sp. nov. and Halomonas llamarensis sp. nov. isolated from high-altitude salars of the Atacama Desert.</title>
        <authorList>
            <person name="Hintersatz C."/>
            <person name="Rojas L.A."/>
            <person name="Wei T.-S."/>
            <person name="Kutschke S."/>
            <person name="Lehmann F."/>
            <person name="Jain R."/>
            <person name="Pollmann K."/>
        </authorList>
    </citation>
    <scope>NUCLEOTIDE SEQUENCE</scope>
    <source>
        <strain evidence="1">ATCHA</strain>
    </source>
</reference>
<feature type="non-terminal residue" evidence="1">
    <location>
        <position position="83"/>
    </location>
</feature>
<dbReference type="EMBL" id="JAMJPJ010000078">
    <property type="protein sequence ID" value="MCL7931768.1"/>
    <property type="molecule type" value="Genomic_DNA"/>
</dbReference>
<dbReference type="InterPro" id="IPR047768">
    <property type="entry name" value="Tn5p-like"/>
</dbReference>
<name>A0ABT0SVY3_9GAMM</name>
<comment type="caution">
    <text evidence="1">The sequence shown here is derived from an EMBL/GenBank/DDBJ whole genome shotgun (WGS) entry which is preliminary data.</text>
</comment>
<dbReference type="Gene3D" id="3.90.350.10">
    <property type="entry name" value="Transposase Inhibitor Protein From Tn5, Chain A, domain 1"/>
    <property type="match status" value="1"/>
</dbReference>
<proteinExistence type="predicted"/>
<dbReference type="PANTHER" id="PTHR37319">
    <property type="entry name" value="TRANSPOSASE"/>
    <property type="match status" value="1"/>
</dbReference>
<protein>
    <submittedName>
        <fullName evidence="1">IS4 family transposase</fullName>
    </submittedName>
</protein>
<dbReference type="InterPro" id="IPR012337">
    <property type="entry name" value="RNaseH-like_sf"/>
</dbReference>